<reference evidence="6 7" key="1">
    <citation type="submission" date="2024-05" db="EMBL/GenBank/DDBJ databases">
        <title>Genetic variation in Jamaican populations of the coffee berry borer (Hypothenemus hampei).</title>
        <authorList>
            <person name="Errbii M."/>
            <person name="Myrie A."/>
        </authorList>
    </citation>
    <scope>NUCLEOTIDE SEQUENCE [LARGE SCALE GENOMIC DNA]</scope>
    <source>
        <strain evidence="6">JA-Hopewell-2020-01-JO</strain>
        <tissue evidence="6">Whole body</tissue>
    </source>
</reference>
<feature type="domain" description="SIAH-type" evidence="5">
    <location>
        <begin position="86"/>
        <end position="143"/>
    </location>
</feature>
<comment type="caution">
    <text evidence="6">The sequence shown here is derived from an EMBL/GenBank/DDBJ whole genome shotgun (WGS) entry which is preliminary data.</text>
</comment>
<organism evidence="6 7">
    <name type="scientific">Hypothenemus hampei</name>
    <name type="common">Coffee berry borer</name>
    <dbReference type="NCBI Taxonomy" id="57062"/>
    <lineage>
        <taxon>Eukaryota</taxon>
        <taxon>Metazoa</taxon>
        <taxon>Ecdysozoa</taxon>
        <taxon>Arthropoda</taxon>
        <taxon>Hexapoda</taxon>
        <taxon>Insecta</taxon>
        <taxon>Pterygota</taxon>
        <taxon>Neoptera</taxon>
        <taxon>Endopterygota</taxon>
        <taxon>Coleoptera</taxon>
        <taxon>Polyphaga</taxon>
        <taxon>Cucujiformia</taxon>
        <taxon>Curculionidae</taxon>
        <taxon>Scolytinae</taxon>
        <taxon>Hypothenemus</taxon>
    </lineage>
</organism>
<keyword evidence="2 4" id="KW-0863">Zinc-finger</keyword>
<dbReference type="SUPFAM" id="SSF49599">
    <property type="entry name" value="TRAF domain-like"/>
    <property type="match status" value="1"/>
</dbReference>
<dbReference type="Pfam" id="PF21361">
    <property type="entry name" value="Sina_ZnF"/>
    <property type="match status" value="1"/>
</dbReference>
<evidence type="ECO:0000256" key="2">
    <source>
        <dbReference type="ARBA" id="ARBA00022771"/>
    </source>
</evidence>
<keyword evidence="3" id="KW-0862">Zinc</keyword>
<dbReference type="PANTHER" id="PTHR45877:SF2">
    <property type="entry name" value="E3 UBIQUITIN-PROTEIN LIGASE SINA-RELATED"/>
    <property type="match status" value="1"/>
</dbReference>
<name>A0ABD1FII9_HYPHA</name>
<evidence type="ECO:0000256" key="1">
    <source>
        <dbReference type="ARBA" id="ARBA00022723"/>
    </source>
</evidence>
<dbReference type="AlphaFoldDB" id="A0ABD1FII9"/>
<dbReference type="Proteomes" id="UP001566132">
    <property type="component" value="Unassembled WGS sequence"/>
</dbReference>
<dbReference type="GO" id="GO:0008270">
    <property type="term" value="F:zinc ion binding"/>
    <property type="evidence" value="ECO:0007669"/>
    <property type="project" value="UniProtKB-KW"/>
</dbReference>
<evidence type="ECO:0000256" key="3">
    <source>
        <dbReference type="ARBA" id="ARBA00022833"/>
    </source>
</evidence>
<evidence type="ECO:0000259" key="5">
    <source>
        <dbReference type="PROSITE" id="PS51081"/>
    </source>
</evidence>
<keyword evidence="1" id="KW-0479">Metal-binding</keyword>
<dbReference type="InterPro" id="IPR013083">
    <property type="entry name" value="Znf_RING/FYVE/PHD"/>
</dbReference>
<evidence type="ECO:0000256" key="4">
    <source>
        <dbReference type="PROSITE-ProRule" id="PRU00455"/>
    </source>
</evidence>
<accession>A0ABD1FII9</accession>
<proteinExistence type="predicted"/>
<sequence length="266" mass="30441">MFESNVKMNFKVVPQRILDDLVCQKCFRYLSVLPIAITSEGQTCGRCIIPRMNTKNQKPFCLFEGNFSFEKVYNIPVGLLGYASYNSSFPCNNRMEGCMKTMKIEEVEEHEQICNYRQTLRCILCSFSGSGVQMINHFKSFHKKFYQNQGSMTLTHNNGFKDVILYLESSGLLLFIAVSYDTEVRLISLEVSCISNTSSFVQFAKILFAVHGEKIQMGNRVEILSEKLNICKGQNYKISIQVNDTHFMDSTGFHCLFKLLTSCDND</sequence>
<dbReference type="Gene3D" id="3.30.40.10">
    <property type="entry name" value="Zinc/RING finger domain, C3HC4 (zinc finger)"/>
    <property type="match status" value="1"/>
</dbReference>
<dbReference type="EMBL" id="JBDJPC010000001">
    <property type="protein sequence ID" value="KAL1517863.1"/>
    <property type="molecule type" value="Genomic_DNA"/>
</dbReference>
<gene>
    <name evidence="6" type="ORF">ABEB36_001571</name>
</gene>
<dbReference type="InterPro" id="IPR013010">
    <property type="entry name" value="Znf_SIAH"/>
</dbReference>
<dbReference type="PROSITE" id="PS51081">
    <property type="entry name" value="ZF_SIAH"/>
    <property type="match status" value="1"/>
</dbReference>
<dbReference type="PANTHER" id="PTHR45877">
    <property type="entry name" value="E3 UBIQUITIN-PROTEIN LIGASE SIAH2"/>
    <property type="match status" value="1"/>
</dbReference>
<dbReference type="InterPro" id="IPR004162">
    <property type="entry name" value="SINA-like_animal"/>
</dbReference>
<evidence type="ECO:0000313" key="7">
    <source>
        <dbReference type="Proteomes" id="UP001566132"/>
    </source>
</evidence>
<protein>
    <recommendedName>
        <fullName evidence="5">SIAH-type domain-containing protein</fullName>
    </recommendedName>
</protein>
<evidence type="ECO:0000313" key="6">
    <source>
        <dbReference type="EMBL" id="KAL1517863.1"/>
    </source>
</evidence>
<keyword evidence="7" id="KW-1185">Reference proteome</keyword>